<sequence>MRLRTTFGRTATRFTAIGAAALAIVGVTATSAAAGDSVSVEGAYGAATFYDKGDLFAAYDLHADGRSVQAKLKVPYRGKTYSVRASGAGDEARMNLNLAEGATVYLKMCYVDNGTADCGSWHKGVA</sequence>
<evidence type="ECO:0000313" key="2">
    <source>
        <dbReference type="EMBL" id="GAA2063498.1"/>
    </source>
</evidence>
<protein>
    <recommendedName>
        <fullName evidence="4">Secreted protein</fullName>
    </recommendedName>
</protein>
<feature type="chain" id="PRO_5047159529" description="Secreted protein" evidence="1">
    <location>
        <begin position="35"/>
        <end position="126"/>
    </location>
</feature>
<dbReference type="EMBL" id="BAAAPE010000001">
    <property type="protein sequence ID" value="GAA2063498.1"/>
    <property type="molecule type" value="Genomic_DNA"/>
</dbReference>
<organism evidence="2 3">
    <name type="scientific">Streptomyces albiaxialis</name>
    <dbReference type="NCBI Taxonomy" id="329523"/>
    <lineage>
        <taxon>Bacteria</taxon>
        <taxon>Bacillati</taxon>
        <taxon>Actinomycetota</taxon>
        <taxon>Actinomycetes</taxon>
        <taxon>Kitasatosporales</taxon>
        <taxon>Streptomycetaceae</taxon>
        <taxon>Streptomyces</taxon>
    </lineage>
</organism>
<name>A0ABN2VIS5_9ACTN</name>
<evidence type="ECO:0000256" key="1">
    <source>
        <dbReference type="SAM" id="SignalP"/>
    </source>
</evidence>
<keyword evidence="1" id="KW-0732">Signal</keyword>
<proteinExistence type="predicted"/>
<dbReference type="RefSeq" id="WP_344523848.1">
    <property type="nucleotide sequence ID" value="NZ_BAAAPE010000001.1"/>
</dbReference>
<evidence type="ECO:0000313" key="3">
    <source>
        <dbReference type="Proteomes" id="UP001500016"/>
    </source>
</evidence>
<evidence type="ECO:0008006" key="4">
    <source>
        <dbReference type="Google" id="ProtNLM"/>
    </source>
</evidence>
<accession>A0ABN2VIS5</accession>
<reference evidence="2 3" key="1">
    <citation type="journal article" date="2019" name="Int. J. Syst. Evol. Microbiol.">
        <title>The Global Catalogue of Microorganisms (GCM) 10K type strain sequencing project: providing services to taxonomists for standard genome sequencing and annotation.</title>
        <authorList>
            <consortium name="The Broad Institute Genomics Platform"/>
            <consortium name="The Broad Institute Genome Sequencing Center for Infectious Disease"/>
            <person name="Wu L."/>
            <person name="Ma J."/>
        </authorList>
    </citation>
    <scope>NUCLEOTIDE SEQUENCE [LARGE SCALE GENOMIC DNA]</scope>
    <source>
        <strain evidence="2 3">JCM 15478</strain>
    </source>
</reference>
<gene>
    <name evidence="2" type="ORF">GCM10009801_07400</name>
</gene>
<dbReference type="Proteomes" id="UP001500016">
    <property type="component" value="Unassembled WGS sequence"/>
</dbReference>
<feature type="signal peptide" evidence="1">
    <location>
        <begin position="1"/>
        <end position="34"/>
    </location>
</feature>
<keyword evidence="3" id="KW-1185">Reference proteome</keyword>
<comment type="caution">
    <text evidence="2">The sequence shown here is derived from an EMBL/GenBank/DDBJ whole genome shotgun (WGS) entry which is preliminary data.</text>
</comment>